<gene>
    <name evidence="2" type="ORF">V9T40_001637</name>
</gene>
<dbReference type="AlphaFoldDB" id="A0AAN9TIC9"/>
<feature type="region of interest" description="Disordered" evidence="1">
    <location>
        <begin position="280"/>
        <end position="301"/>
    </location>
</feature>
<reference evidence="2 3" key="1">
    <citation type="submission" date="2024-03" db="EMBL/GenBank/DDBJ databases">
        <title>Adaptation during the transition from Ophiocordyceps entomopathogen to insect associate is accompanied by gene loss and intensified selection.</title>
        <authorList>
            <person name="Ward C.M."/>
            <person name="Onetto C.A."/>
            <person name="Borneman A.R."/>
        </authorList>
    </citation>
    <scope>NUCLEOTIDE SEQUENCE [LARGE SCALE GENOMIC DNA]</scope>
    <source>
        <strain evidence="2">AWRI1</strain>
        <tissue evidence="2">Single Adult Female</tissue>
    </source>
</reference>
<name>A0AAN9TIC9_9HEMI</name>
<sequence>MHKIKHTFKRSKTPTGADMKIQSSLEVPKQIRSASFDEMKLGSHRTFSEQSSVDSTGASLLQVPGTAVVATNQRSKSFDSYGSSGSSGGGGGISPPEETVRMFLDVPGRVSSPRKKSSGDKSGSVPCIHCFYLEELSKAAQLALHSRQSSADENVSSRSLTHSDTSTSDYSDSESEYADEENSTDASECMPVSAGAMRSSPFRITVTLSPNTTEPAPAISVCASVALPPASPAPSPPCTLNLLRTGDECAEEQPPTTSRRRSITSPKLERQEAFIFNEIGDNPPLLLEQQDSGTASPTPKPDDVIVSEFFLQVPDLKRDRAVSVDSCFIQKSSHAGKPEEVVPVPPSQLLEPPSLATNNAARSKSVDIVLPTEEQAHYKALSTGNTLSIAPRFQDTVVPSTAVSVAPTIVG</sequence>
<feature type="region of interest" description="Disordered" evidence="1">
    <location>
        <begin position="1"/>
        <end position="21"/>
    </location>
</feature>
<feature type="compositionally biased region" description="Acidic residues" evidence="1">
    <location>
        <begin position="171"/>
        <end position="183"/>
    </location>
</feature>
<proteinExistence type="predicted"/>
<accession>A0AAN9TIC9</accession>
<feature type="region of interest" description="Disordered" evidence="1">
    <location>
        <begin position="76"/>
        <end position="98"/>
    </location>
</feature>
<evidence type="ECO:0000313" key="3">
    <source>
        <dbReference type="Proteomes" id="UP001367676"/>
    </source>
</evidence>
<dbReference type="EMBL" id="JBBCAQ010000019">
    <property type="protein sequence ID" value="KAK7595204.1"/>
    <property type="molecule type" value="Genomic_DNA"/>
</dbReference>
<comment type="caution">
    <text evidence="2">The sequence shown here is derived from an EMBL/GenBank/DDBJ whole genome shotgun (WGS) entry which is preliminary data.</text>
</comment>
<evidence type="ECO:0000313" key="2">
    <source>
        <dbReference type="EMBL" id="KAK7595204.1"/>
    </source>
</evidence>
<evidence type="ECO:0000256" key="1">
    <source>
        <dbReference type="SAM" id="MobiDB-lite"/>
    </source>
</evidence>
<evidence type="ECO:0008006" key="4">
    <source>
        <dbReference type="Google" id="ProtNLM"/>
    </source>
</evidence>
<feature type="compositionally biased region" description="Low complexity" evidence="1">
    <location>
        <begin position="156"/>
        <end position="170"/>
    </location>
</feature>
<feature type="compositionally biased region" description="Basic residues" evidence="1">
    <location>
        <begin position="1"/>
        <end position="12"/>
    </location>
</feature>
<protein>
    <recommendedName>
        <fullName evidence="4">Eye-specific diacylglycerol kinase</fullName>
    </recommendedName>
</protein>
<organism evidence="2 3">
    <name type="scientific">Parthenolecanium corni</name>
    <dbReference type="NCBI Taxonomy" id="536013"/>
    <lineage>
        <taxon>Eukaryota</taxon>
        <taxon>Metazoa</taxon>
        <taxon>Ecdysozoa</taxon>
        <taxon>Arthropoda</taxon>
        <taxon>Hexapoda</taxon>
        <taxon>Insecta</taxon>
        <taxon>Pterygota</taxon>
        <taxon>Neoptera</taxon>
        <taxon>Paraneoptera</taxon>
        <taxon>Hemiptera</taxon>
        <taxon>Sternorrhyncha</taxon>
        <taxon>Coccoidea</taxon>
        <taxon>Coccidae</taxon>
        <taxon>Parthenolecanium</taxon>
    </lineage>
</organism>
<dbReference type="Proteomes" id="UP001367676">
    <property type="component" value="Unassembled WGS sequence"/>
</dbReference>
<keyword evidence="3" id="KW-1185">Reference proteome</keyword>
<feature type="region of interest" description="Disordered" evidence="1">
    <location>
        <begin position="148"/>
        <end position="188"/>
    </location>
</feature>